<dbReference type="CDD" id="cd02790">
    <property type="entry name" value="MopB_CT_Formate-Dh_H"/>
    <property type="match status" value="1"/>
</dbReference>
<protein>
    <submittedName>
        <fullName evidence="10">Formate dehydrogenase subunit alpha</fullName>
    </submittedName>
</protein>
<dbReference type="SUPFAM" id="SSF53706">
    <property type="entry name" value="Formate dehydrogenase/DMSO reductase, domains 1-3"/>
    <property type="match status" value="1"/>
</dbReference>
<evidence type="ECO:0000256" key="3">
    <source>
        <dbReference type="ARBA" id="ARBA00023002"/>
    </source>
</evidence>
<feature type="domain" description="4Fe-4S Mo/W bis-MGD-type" evidence="9">
    <location>
        <begin position="244"/>
        <end position="299"/>
    </location>
</feature>
<dbReference type="Gene3D" id="3.40.228.10">
    <property type="entry name" value="Dimethylsulfoxide Reductase, domain 2"/>
    <property type="match status" value="1"/>
</dbReference>
<dbReference type="InterPro" id="IPR006656">
    <property type="entry name" value="Mopterin_OxRdtase"/>
</dbReference>
<dbReference type="SUPFAM" id="SSF50692">
    <property type="entry name" value="ADC-like"/>
    <property type="match status" value="1"/>
</dbReference>
<dbReference type="InterPro" id="IPR001041">
    <property type="entry name" value="2Fe-2S_ferredoxin-type"/>
</dbReference>
<dbReference type="PROSITE" id="PS51085">
    <property type="entry name" value="2FE2S_FER_2"/>
    <property type="match status" value="1"/>
</dbReference>
<dbReference type="InterPro" id="IPR006655">
    <property type="entry name" value="Mopterin_OxRdtase_prok_CS"/>
</dbReference>
<gene>
    <name evidence="10" type="primary">fdhF_1</name>
    <name evidence="10" type="ORF">GCM10023165_04190</name>
</gene>
<dbReference type="Pfam" id="PF13510">
    <property type="entry name" value="Fer2_4"/>
    <property type="match status" value="1"/>
</dbReference>
<dbReference type="InterPro" id="IPR000283">
    <property type="entry name" value="NADH_UbQ_OxRdtase_75kDa_su_CS"/>
</dbReference>
<keyword evidence="11" id="KW-1185">Reference proteome</keyword>
<dbReference type="Proteomes" id="UP001500975">
    <property type="component" value="Unassembled WGS sequence"/>
</dbReference>
<evidence type="ECO:0000256" key="1">
    <source>
        <dbReference type="ARBA" id="ARBA00022485"/>
    </source>
</evidence>
<dbReference type="Pfam" id="PF12838">
    <property type="entry name" value="Fer4_7"/>
    <property type="match status" value="1"/>
</dbReference>
<dbReference type="InterPro" id="IPR006657">
    <property type="entry name" value="MoPterin_dinucl-bd_dom"/>
</dbReference>
<dbReference type="SUPFAM" id="SSF54862">
    <property type="entry name" value="4Fe-4S ferredoxins"/>
    <property type="match status" value="1"/>
</dbReference>
<dbReference type="Gene3D" id="2.40.40.20">
    <property type="match status" value="1"/>
</dbReference>
<feature type="domain" description="4Fe-4S ferredoxin-type" evidence="8">
    <location>
        <begin position="165"/>
        <end position="195"/>
    </location>
</feature>
<dbReference type="InterPro" id="IPR041924">
    <property type="entry name" value="Formate_Dh-H_N"/>
</dbReference>
<keyword evidence="2" id="KW-0479">Metal-binding</keyword>
<dbReference type="Pfam" id="PF04879">
    <property type="entry name" value="Molybdop_Fe4S4"/>
    <property type="match status" value="1"/>
</dbReference>
<reference evidence="11" key="1">
    <citation type="journal article" date="2019" name="Int. J. Syst. Evol. Microbiol.">
        <title>The Global Catalogue of Microorganisms (GCM) 10K type strain sequencing project: providing services to taxonomists for standard genome sequencing and annotation.</title>
        <authorList>
            <consortium name="The Broad Institute Genomics Platform"/>
            <consortium name="The Broad Institute Genome Sequencing Center for Infectious Disease"/>
            <person name="Wu L."/>
            <person name="Ma J."/>
        </authorList>
    </citation>
    <scope>NUCLEOTIDE SEQUENCE [LARGE SCALE GENOMIC DNA]</scope>
    <source>
        <strain evidence="11">JCM 17804</strain>
    </source>
</reference>
<dbReference type="Gene3D" id="3.10.20.740">
    <property type="match status" value="1"/>
</dbReference>
<dbReference type="PROSITE" id="PS51379">
    <property type="entry name" value="4FE4S_FER_2"/>
    <property type="match status" value="2"/>
</dbReference>
<feature type="domain" description="2Fe-2S ferredoxin-type" evidence="7">
    <location>
        <begin position="13"/>
        <end position="91"/>
    </location>
</feature>
<comment type="caution">
    <text evidence="10">The sequence shown here is derived from an EMBL/GenBank/DDBJ whole genome shotgun (WGS) entry which is preliminary data.</text>
</comment>
<dbReference type="RefSeq" id="WP_345535562.1">
    <property type="nucleotide sequence ID" value="NZ_BAABGJ010000002.1"/>
</dbReference>
<evidence type="ECO:0000256" key="4">
    <source>
        <dbReference type="ARBA" id="ARBA00023004"/>
    </source>
</evidence>
<keyword evidence="3" id="KW-0560">Oxidoreductase</keyword>
<dbReference type="PROSITE" id="PS00490">
    <property type="entry name" value="MOLYBDOPTERIN_PROK_2"/>
    <property type="match status" value="1"/>
</dbReference>
<dbReference type="InterPro" id="IPR050123">
    <property type="entry name" value="Prok_molybdopt-oxidoreductase"/>
</dbReference>
<dbReference type="CDD" id="cd00207">
    <property type="entry name" value="fer2"/>
    <property type="match status" value="1"/>
</dbReference>
<evidence type="ECO:0000313" key="11">
    <source>
        <dbReference type="Proteomes" id="UP001500975"/>
    </source>
</evidence>
<organism evidence="10 11">
    <name type="scientific">Variovorax defluvii</name>
    <dbReference type="NCBI Taxonomy" id="913761"/>
    <lineage>
        <taxon>Bacteria</taxon>
        <taxon>Pseudomonadati</taxon>
        <taxon>Pseudomonadota</taxon>
        <taxon>Betaproteobacteria</taxon>
        <taxon>Burkholderiales</taxon>
        <taxon>Comamonadaceae</taxon>
        <taxon>Variovorax</taxon>
    </lineage>
</organism>
<dbReference type="PROSITE" id="PS51669">
    <property type="entry name" value="4FE4S_MOW_BIS_MGD"/>
    <property type="match status" value="1"/>
</dbReference>
<dbReference type="PIRSF" id="PIRSF036643">
    <property type="entry name" value="FDH_alpha"/>
    <property type="match status" value="1"/>
</dbReference>
<dbReference type="PROSITE" id="PS00641">
    <property type="entry name" value="COMPLEX1_75K_1"/>
    <property type="match status" value="1"/>
</dbReference>
<keyword evidence="1" id="KW-0004">4Fe-4S</keyword>
<dbReference type="PANTHER" id="PTHR43105">
    <property type="entry name" value="RESPIRATORY NITRATE REDUCTASE"/>
    <property type="match status" value="1"/>
</dbReference>
<dbReference type="Pfam" id="PF00384">
    <property type="entry name" value="Molybdopterin"/>
    <property type="match status" value="1"/>
</dbReference>
<dbReference type="InterPro" id="IPR009010">
    <property type="entry name" value="Asp_de-COase-like_dom_sf"/>
</dbReference>
<keyword evidence="5" id="KW-0411">Iron-sulfur</keyword>
<evidence type="ECO:0000313" key="10">
    <source>
        <dbReference type="EMBL" id="GAA4330453.1"/>
    </source>
</evidence>
<proteinExistence type="predicted"/>
<dbReference type="Pfam" id="PF01568">
    <property type="entry name" value="Molydop_binding"/>
    <property type="match status" value="1"/>
</dbReference>
<evidence type="ECO:0000259" key="9">
    <source>
        <dbReference type="PROSITE" id="PS51669"/>
    </source>
</evidence>
<dbReference type="SMART" id="SM00926">
    <property type="entry name" value="Molybdop_Fe4S4"/>
    <property type="match status" value="1"/>
</dbReference>
<name>A0ABP8GVG2_9BURK</name>
<keyword evidence="4" id="KW-0408">Iron</keyword>
<dbReference type="InterPro" id="IPR017896">
    <property type="entry name" value="4Fe4S_Fe-S-bd"/>
</dbReference>
<dbReference type="Gene3D" id="3.30.70.20">
    <property type="match status" value="1"/>
</dbReference>
<dbReference type="Gene3D" id="3.40.50.740">
    <property type="match status" value="1"/>
</dbReference>
<dbReference type="InterPro" id="IPR006963">
    <property type="entry name" value="Mopterin_OxRdtase_4Fe-4S_dom"/>
</dbReference>
<dbReference type="SUPFAM" id="SSF54292">
    <property type="entry name" value="2Fe-2S ferredoxin-like"/>
    <property type="match status" value="1"/>
</dbReference>
<evidence type="ECO:0000259" key="8">
    <source>
        <dbReference type="PROSITE" id="PS51379"/>
    </source>
</evidence>
<evidence type="ECO:0000256" key="5">
    <source>
        <dbReference type="ARBA" id="ARBA00023014"/>
    </source>
</evidence>
<dbReference type="CDD" id="cd02753">
    <property type="entry name" value="MopB_Formate-Dh-H"/>
    <property type="match status" value="1"/>
</dbReference>
<evidence type="ECO:0000256" key="6">
    <source>
        <dbReference type="ARBA" id="ARBA00034078"/>
    </source>
</evidence>
<dbReference type="Gene3D" id="2.20.25.90">
    <property type="entry name" value="ADC-like domains"/>
    <property type="match status" value="1"/>
</dbReference>
<dbReference type="InterPro" id="IPR017900">
    <property type="entry name" value="4Fe4S_Fe_S_CS"/>
</dbReference>
<dbReference type="InterPro" id="IPR036010">
    <property type="entry name" value="2Fe-2S_ferredoxin-like_sf"/>
</dbReference>
<accession>A0ABP8GVG2</accession>
<sequence length="992" mass="106813">MNAPAKLNELMPQTVEFTLDGRAVQAFEGESILKAAERHGVQIPRLCYMDGLRPDGNCRSCVVEIQGERTLAPSCCRSVTAGMEVRATSERALKSQRMVVEMLLSDMPETGYKWNDAAHADAESAPAPVGQHGELSEWATRLAVEVRPALQTLRRTQPAADVSHPAMAVNLDACIQCNRCVRACREEQVNDVIGYAMRGADSRIVFDLDDPMGDSTCVACGECVQACPTGALMPKTRIGSQQVDRQVDSVCPFCGVGCLITYNVKDEKIVSVDGRDGPANHGRLCVKGRFGFDYAHHPQRLTVPLIRKPGVPKDFGDAPRPGDWGGAFREATWEEALALAAGKLKDLRDTHGSKALAGFGSAKGSNEEAYLFQKLVRTGFGSNNVDHCTRLCHASSVAALLEGVGSGAVSNQVNDVEHADLIFVIGSNPTANHPVAATWMKNAAKRGAKIVLADPRVTDIGKHAWRTLQFKADTDVAMLNALIHTVIEEGLVDEAFVRERASNFEALRENVKGYSPEAMAPICGIPAETLREVARAFATAKGAMVLWGMGVSQHVHGTDNARCLIALVTVTGQIGKPGSGLHPLRGQNNVQGASDAGLIPMMFPNYQRVDDAAAHAWFENFWGVPLDATPGYTVVEIMHKALAPDSDPHKIRGMYIMGENPAMSDPDLNHARHALASLEHLVVQDIFMTETAWLADVVLPASAWPEKTGTVSNTDRMVQLGLRALNPPGEAKPDLWIIQQIARRMGPHAPHFVSSLPPEGAVRALGRPGGAEGLDWNYQGDESGVAAVYEEMRQAMHAAISGISWERLQRESSVTYPCLSEDDPGQPIVFVDDFPTADGRVKLVPADIIPADERPDAQYPFVLITGRQLEHWHTGSMTRRATVLDALEPMATASMNQGDLDALGLQAGDVVTLRSRRGEVAIHVRRDDGTPAGAVFVPFAYYEAAANLMTNAALDPFGKIPEFKYCAVQVLRGGTPVAAAGYGTGAVPTAAA</sequence>
<dbReference type="InterPro" id="IPR041925">
    <property type="entry name" value="CT_Formate-Dh_H"/>
</dbReference>
<feature type="domain" description="4Fe-4S ferredoxin-type" evidence="8">
    <location>
        <begin position="209"/>
        <end position="237"/>
    </location>
</feature>
<comment type="cofactor">
    <cofactor evidence="6">
        <name>[2Fe-2S] cluster</name>
        <dbReference type="ChEBI" id="CHEBI:190135"/>
    </cofactor>
</comment>
<dbReference type="PANTHER" id="PTHR43105:SF14">
    <property type="entry name" value="FORMATE DEHYDROGENASE H"/>
    <property type="match status" value="1"/>
</dbReference>
<evidence type="ECO:0000256" key="2">
    <source>
        <dbReference type="ARBA" id="ARBA00022723"/>
    </source>
</evidence>
<evidence type="ECO:0000259" key="7">
    <source>
        <dbReference type="PROSITE" id="PS51085"/>
    </source>
</evidence>
<dbReference type="PROSITE" id="PS00198">
    <property type="entry name" value="4FE4S_FER_1"/>
    <property type="match status" value="1"/>
</dbReference>
<dbReference type="EMBL" id="BAABGJ010000002">
    <property type="protein sequence ID" value="GAA4330453.1"/>
    <property type="molecule type" value="Genomic_DNA"/>
</dbReference>